<organism evidence="1 2">
    <name type="scientific">Arthrobacter ginkgonis</name>
    <dbReference type="NCBI Taxonomy" id="1630594"/>
    <lineage>
        <taxon>Bacteria</taxon>
        <taxon>Bacillati</taxon>
        <taxon>Actinomycetota</taxon>
        <taxon>Actinomycetes</taxon>
        <taxon>Micrococcales</taxon>
        <taxon>Micrococcaceae</taxon>
        <taxon>Arthrobacter</taxon>
    </lineage>
</organism>
<keyword evidence="2" id="KW-1185">Reference proteome</keyword>
<evidence type="ECO:0000313" key="2">
    <source>
        <dbReference type="Proteomes" id="UP001500752"/>
    </source>
</evidence>
<comment type="caution">
    <text evidence="1">The sequence shown here is derived from an EMBL/GenBank/DDBJ whole genome shotgun (WGS) entry which is preliminary data.</text>
</comment>
<accession>A0ABP7C6Z8</accession>
<dbReference type="Proteomes" id="UP001500752">
    <property type="component" value="Unassembled WGS sequence"/>
</dbReference>
<reference evidence="2" key="1">
    <citation type="journal article" date="2019" name="Int. J. Syst. Evol. Microbiol.">
        <title>The Global Catalogue of Microorganisms (GCM) 10K type strain sequencing project: providing services to taxonomists for standard genome sequencing and annotation.</title>
        <authorList>
            <consortium name="The Broad Institute Genomics Platform"/>
            <consortium name="The Broad Institute Genome Sequencing Center for Infectious Disease"/>
            <person name="Wu L."/>
            <person name="Ma J."/>
        </authorList>
    </citation>
    <scope>NUCLEOTIDE SEQUENCE [LARGE SCALE GENOMIC DNA]</scope>
    <source>
        <strain evidence="2">JCM 30742</strain>
    </source>
</reference>
<sequence length="94" mass="11268">MWKPLRGVFRFLWPLSSLPAGEVLQLRVCSPRFVEPGPRFLRKGVRRALVQDAFDWIEAEQYCRRKIEESRRRYGPWLVEAWEKDFLVFDPDDG</sequence>
<evidence type="ECO:0000313" key="1">
    <source>
        <dbReference type="EMBL" id="GAA3679510.1"/>
    </source>
</evidence>
<dbReference type="EMBL" id="BAABEO010000011">
    <property type="protein sequence ID" value="GAA3679510.1"/>
    <property type="molecule type" value="Genomic_DNA"/>
</dbReference>
<gene>
    <name evidence="1" type="ORF">GCM10023081_17100</name>
</gene>
<protein>
    <submittedName>
        <fullName evidence="1">Uncharacterized protein</fullName>
    </submittedName>
</protein>
<proteinExistence type="predicted"/>
<name>A0ABP7C6Z8_9MICC</name>